<evidence type="ECO:0000256" key="2">
    <source>
        <dbReference type="SAM" id="Phobius"/>
    </source>
</evidence>
<dbReference type="AlphaFoldDB" id="A0A9Y1FNE1"/>
<feature type="transmembrane region" description="Helical" evidence="2">
    <location>
        <begin position="25"/>
        <end position="46"/>
    </location>
</feature>
<proteinExistence type="predicted"/>
<sequence length="110" mass="12619">MEEKDLQSEIEEKRRKYDKVLSKKFIQLSFTIPVILSLAGMGIGYLATMNKPTNIQKIALIIGTLIGLFLSIGYGFVVEYIVKRRIANSNKEKEENETKENNKNVELEHD</sequence>
<name>A0A9Y1FNE1_9ARCH</name>
<accession>A0A9Y1FNE1</accession>
<evidence type="ECO:0000256" key="1">
    <source>
        <dbReference type="SAM" id="MobiDB-lite"/>
    </source>
</evidence>
<evidence type="ECO:0000313" key="3">
    <source>
        <dbReference type="EMBL" id="UJG42809.1"/>
    </source>
</evidence>
<feature type="transmembrane region" description="Helical" evidence="2">
    <location>
        <begin position="58"/>
        <end position="82"/>
    </location>
</feature>
<gene>
    <name evidence="3" type="ORF">K9W46_10540</name>
</gene>
<protein>
    <submittedName>
        <fullName evidence="3">Uncharacterized protein</fullName>
    </submittedName>
</protein>
<organism evidence="3">
    <name type="scientific">Candidatus Heimdallarchaeum endolithica</name>
    <dbReference type="NCBI Taxonomy" id="2876572"/>
    <lineage>
        <taxon>Archaea</taxon>
        <taxon>Promethearchaeati</taxon>
        <taxon>Candidatus Heimdallarchaeota</taxon>
        <taxon>Candidatus Heimdallarchaeia (ex Rinke et al. 2021) (nom. nud.)</taxon>
        <taxon>Candidatus Heimdallarchaeales</taxon>
        <taxon>Candidatus Heimdallarchaeaceae</taxon>
        <taxon>Candidatus Heimdallarchaeum</taxon>
    </lineage>
</organism>
<keyword evidence="2" id="KW-0472">Membrane</keyword>
<keyword evidence="2" id="KW-1133">Transmembrane helix</keyword>
<feature type="compositionally biased region" description="Basic and acidic residues" evidence="1">
    <location>
        <begin position="90"/>
        <end position="110"/>
    </location>
</feature>
<feature type="region of interest" description="Disordered" evidence="1">
    <location>
        <begin position="89"/>
        <end position="110"/>
    </location>
</feature>
<keyword evidence="2" id="KW-0812">Transmembrane</keyword>
<reference evidence="3" key="1">
    <citation type="journal article" date="2022" name="Nat. Microbiol.">
        <title>Unique mobile elements and scalable gene flow at the prokaryote-eukaryote boundary revealed by circularized Asgard archaea genomes.</title>
        <authorList>
            <person name="Wu F."/>
            <person name="Speth D.R."/>
            <person name="Philosof A."/>
            <person name="Cremiere A."/>
            <person name="Narayanan A."/>
            <person name="Barco R.A."/>
            <person name="Connon S.A."/>
            <person name="Amend J.P."/>
            <person name="Antoshechkin I.A."/>
            <person name="Orphan V.J."/>
        </authorList>
    </citation>
    <scope>NUCLEOTIDE SEQUENCE</scope>
    <source>
        <strain evidence="3">PR6</strain>
    </source>
</reference>
<dbReference type="EMBL" id="CP084167">
    <property type="protein sequence ID" value="UJG42809.1"/>
    <property type="molecule type" value="Genomic_DNA"/>
</dbReference>
<dbReference type="Proteomes" id="UP001200513">
    <property type="component" value="Chromosome"/>
</dbReference>